<dbReference type="PANTHER" id="PTHR43591">
    <property type="entry name" value="METHYLTRANSFERASE"/>
    <property type="match status" value="1"/>
</dbReference>
<dbReference type="EMBL" id="KN847476">
    <property type="protein sequence ID" value="KIX07821.1"/>
    <property type="molecule type" value="Genomic_DNA"/>
</dbReference>
<evidence type="ECO:0000313" key="2">
    <source>
        <dbReference type="EMBL" id="KIX07821.1"/>
    </source>
</evidence>
<dbReference type="InterPro" id="IPR029063">
    <property type="entry name" value="SAM-dependent_MTases_sf"/>
</dbReference>
<proteinExistence type="predicted"/>
<dbReference type="Gene3D" id="3.40.50.150">
    <property type="entry name" value="Vaccinia Virus protein VP39"/>
    <property type="match status" value="1"/>
</dbReference>
<dbReference type="Proteomes" id="UP000053617">
    <property type="component" value="Unassembled WGS sequence"/>
</dbReference>
<organism evidence="2 3">
    <name type="scientific">Rhinocladiella mackenziei CBS 650.93</name>
    <dbReference type="NCBI Taxonomy" id="1442369"/>
    <lineage>
        <taxon>Eukaryota</taxon>
        <taxon>Fungi</taxon>
        <taxon>Dikarya</taxon>
        <taxon>Ascomycota</taxon>
        <taxon>Pezizomycotina</taxon>
        <taxon>Eurotiomycetes</taxon>
        <taxon>Chaetothyriomycetidae</taxon>
        <taxon>Chaetothyriales</taxon>
        <taxon>Herpotrichiellaceae</taxon>
        <taxon>Rhinocladiella</taxon>
    </lineage>
</organism>
<feature type="compositionally biased region" description="Polar residues" evidence="1">
    <location>
        <begin position="26"/>
        <end position="36"/>
    </location>
</feature>
<dbReference type="PANTHER" id="PTHR43591:SF10">
    <property type="entry name" value="ABC TRANSMEMBRANE TYPE-1 DOMAIN-CONTAINING PROTEIN-RELATED"/>
    <property type="match status" value="1"/>
</dbReference>
<dbReference type="CDD" id="cd02440">
    <property type="entry name" value="AdoMet_MTases"/>
    <property type="match status" value="1"/>
</dbReference>
<evidence type="ECO:0008006" key="4">
    <source>
        <dbReference type="Google" id="ProtNLM"/>
    </source>
</evidence>
<dbReference type="SUPFAM" id="SSF53335">
    <property type="entry name" value="S-adenosyl-L-methionine-dependent methyltransferases"/>
    <property type="match status" value="1"/>
</dbReference>
<feature type="region of interest" description="Disordered" evidence="1">
    <location>
        <begin position="1"/>
        <end position="36"/>
    </location>
</feature>
<evidence type="ECO:0000313" key="3">
    <source>
        <dbReference type="Proteomes" id="UP000053617"/>
    </source>
</evidence>
<name>A0A0D2IWQ9_9EURO</name>
<dbReference type="VEuPathDB" id="FungiDB:Z518_02475"/>
<keyword evidence="3" id="KW-1185">Reference proteome</keyword>
<gene>
    <name evidence="2" type="ORF">Z518_02475</name>
</gene>
<dbReference type="GeneID" id="25290546"/>
<dbReference type="GO" id="GO:0008168">
    <property type="term" value="F:methyltransferase activity"/>
    <property type="evidence" value="ECO:0007669"/>
    <property type="project" value="TreeGrafter"/>
</dbReference>
<dbReference type="HOGENOM" id="CLU_010595_0_2_1"/>
<dbReference type="RefSeq" id="XP_013274957.1">
    <property type="nucleotide sequence ID" value="XM_013419503.1"/>
</dbReference>
<reference evidence="2 3" key="1">
    <citation type="submission" date="2015-01" db="EMBL/GenBank/DDBJ databases">
        <title>The Genome Sequence of Rhinocladiella mackenzie CBS 650.93.</title>
        <authorList>
            <consortium name="The Broad Institute Genomics Platform"/>
            <person name="Cuomo C."/>
            <person name="de Hoog S."/>
            <person name="Gorbushina A."/>
            <person name="Stielow B."/>
            <person name="Teixiera M."/>
            <person name="Abouelleil A."/>
            <person name="Chapman S.B."/>
            <person name="Priest M."/>
            <person name="Young S.K."/>
            <person name="Wortman J."/>
            <person name="Nusbaum C."/>
            <person name="Birren B."/>
        </authorList>
    </citation>
    <scope>NUCLEOTIDE SEQUENCE [LARGE SCALE GENOMIC DNA]</scope>
    <source>
        <strain evidence="2 3">CBS 650.93</strain>
    </source>
</reference>
<accession>A0A0D2IWQ9</accession>
<dbReference type="AlphaFoldDB" id="A0A0D2IWQ9"/>
<evidence type="ECO:0000256" key="1">
    <source>
        <dbReference type="SAM" id="MobiDB-lite"/>
    </source>
</evidence>
<sequence length="332" mass="37670">MTSPEASPQPMVPDTHPEEEDDPGYESNTEQSDTTSIRSSVFEWVYENGRRYHSYRPAQYVLPNDEEEQDRLDLTHHLFTLVLQGEYCVTQLNNPQTILDIGTGTGIWAIDMGDLHPSAVVIGTDLSPIQPLWIPPNVRFEVDDANDEWTFPENHFDFIHARTVCAGIRDFPALLAKCHTHLKPGGKIEVSEGRANFFCDDDTFPPGSYTRQWLDEFHRTAHSIGLDIDHIPKVPQELQDAGFTNISMIQKHVPVGPWPREKSLKIIGKIFRSQFLDSALEAYSLKLLCEVGKWSLPEFQVLCAKVRNEIAENKMHIYTFCSFVTAEKPSSG</sequence>
<protein>
    <recommendedName>
        <fullName evidence="4">S-adenosyl-L-methionine-dependent methyltransferase</fullName>
    </recommendedName>
</protein>
<dbReference type="OrthoDB" id="2013972at2759"/>
<dbReference type="Pfam" id="PF13489">
    <property type="entry name" value="Methyltransf_23"/>
    <property type="match status" value="1"/>
</dbReference>
<dbReference type="STRING" id="1442369.A0A0D2IWQ9"/>